<evidence type="ECO:0000313" key="2">
    <source>
        <dbReference type="EMBL" id="KNC73971.1"/>
    </source>
</evidence>
<reference evidence="2 3" key="1">
    <citation type="submission" date="2011-02" db="EMBL/GenBank/DDBJ databases">
        <title>The Genome Sequence of Sphaeroforma arctica JP610.</title>
        <authorList>
            <consortium name="The Broad Institute Genome Sequencing Platform"/>
            <person name="Russ C."/>
            <person name="Cuomo C."/>
            <person name="Young S.K."/>
            <person name="Zeng Q."/>
            <person name="Gargeya S."/>
            <person name="Alvarado L."/>
            <person name="Berlin A."/>
            <person name="Chapman S.B."/>
            <person name="Chen Z."/>
            <person name="Freedman E."/>
            <person name="Gellesch M."/>
            <person name="Goldberg J."/>
            <person name="Griggs A."/>
            <person name="Gujja S."/>
            <person name="Heilman E."/>
            <person name="Heiman D."/>
            <person name="Howarth C."/>
            <person name="Mehta T."/>
            <person name="Neiman D."/>
            <person name="Pearson M."/>
            <person name="Roberts A."/>
            <person name="Saif S."/>
            <person name="Shea T."/>
            <person name="Shenoy N."/>
            <person name="Sisk P."/>
            <person name="Stolte C."/>
            <person name="Sykes S."/>
            <person name="White J."/>
            <person name="Yandava C."/>
            <person name="Burger G."/>
            <person name="Gray M.W."/>
            <person name="Holland P.W.H."/>
            <person name="King N."/>
            <person name="Lang F.B.F."/>
            <person name="Roger A.J."/>
            <person name="Ruiz-Trillo I."/>
            <person name="Haas B."/>
            <person name="Nusbaum C."/>
            <person name="Birren B."/>
        </authorList>
    </citation>
    <scope>NUCLEOTIDE SEQUENCE [LARGE SCALE GENOMIC DNA]</scope>
    <source>
        <strain evidence="2 3">JP610</strain>
    </source>
</reference>
<evidence type="ECO:0000313" key="3">
    <source>
        <dbReference type="Proteomes" id="UP000054560"/>
    </source>
</evidence>
<dbReference type="RefSeq" id="XP_014147873.1">
    <property type="nucleotide sequence ID" value="XM_014292398.1"/>
</dbReference>
<accession>A0A0L0FBV0</accession>
<feature type="compositionally biased region" description="Polar residues" evidence="1">
    <location>
        <begin position="100"/>
        <end position="109"/>
    </location>
</feature>
<gene>
    <name evidence="2" type="ORF">SARC_13471</name>
</gene>
<protein>
    <submittedName>
        <fullName evidence="2">Uncharacterized protein</fullName>
    </submittedName>
</protein>
<dbReference type="EMBL" id="KQ244925">
    <property type="protein sequence ID" value="KNC73971.1"/>
    <property type="molecule type" value="Genomic_DNA"/>
</dbReference>
<name>A0A0L0FBV0_9EUKA</name>
<keyword evidence="3" id="KW-1185">Reference proteome</keyword>
<sequence>MGQPGHTAEERKFRGAEGGPETGTYVPDIVGLKDVPVGMCLRDAGEASTCAVCIEGGPAETDMLSYTSLDTSALRLSHVPKYGVMGTPTVTDTHVHYGENTDTARSTDIPTGANMR</sequence>
<organism evidence="2 3">
    <name type="scientific">Sphaeroforma arctica JP610</name>
    <dbReference type="NCBI Taxonomy" id="667725"/>
    <lineage>
        <taxon>Eukaryota</taxon>
        <taxon>Ichthyosporea</taxon>
        <taxon>Ichthyophonida</taxon>
        <taxon>Sphaeroforma</taxon>
    </lineage>
</organism>
<dbReference type="Proteomes" id="UP000054560">
    <property type="component" value="Unassembled WGS sequence"/>
</dbReference>
<feature type="region of interest" description="Disordered" evidence="1">
    <location>
        <begin position="1"/>
        <end position="26"/>
    </location>
</feature>
<evidence type="ECO:0000256" key="1">
    <source>
        <dbReference type="SAM" id="MobiDB-lite"/>
    </source>
</evidence>
<dbReference type="AlphaFoldDB" id="A0A0L0FBV0"/>
<proteinExistence type="predicted"/>
<feature type="region of interest" description="Disordered" evidence="1">
    <location>
        <begin position="93"/>
        <end position="116"/>
    </location>
</feature>
<feature type="non-terminal residue" evidence="2">
    <location>
        <position position="116"/>
    </location>
</feature>
<dbReference type="GeneID" id="25913975"/>